<dbReference type="InterPro" id="IPR026349">
    <property type="entry name" value="CHP04255"/>
</dbReference>
<reference evidence="1 2" key="1">
    <citation type="submission" date="2019-10" db="EMBL/GenBank/DDBJ databases">
        <title>Two novel species isolated from a subtropical stream in China.</title>
        <authorList>
            <person name="Lu H."/>
        </authorList>
    </citation>
    <scope>NUCLEOTIDE SEQUENCE [LARGE SCALE GENOMIC DNA]</scope>
    <source>
        <strain evidence="1 2">FT103W</strain>
    </source>
</reference>
<accession>A0A843SMN0</accession>
<dbReference type="RefSeq" id="WP_152809455.1">
    <property type="nucleotide sequence ID" value="NZ_WHUF01000011.1"/>
</dbReference>
<dbReference type="Proteomes" id="UP000444318">
    <property type="component" value="Unassembled WGS sequence"/>
</dbReference>
<keyword evidence="2" id="KW-1185">Reference proteome</keyword>
<dbReference type="EMBL" id="WHUF01000011">
    <property type="protein sequence ID" value="MQA23453.1"/>
    <property type="molecule type" value="Genomic_DNA"/>
</dbReference>
<proteinExistence type="predicted"/>
<sequence length="265" mass="30540">MLEPVKCDNPPVVEVVCGVMFASSVVQAVHIGAFWDRIRSEFPTVEEAPPLSAIVEEPSQSVAEFESWATLPPARRAWLLNRDGSNLIQIQADRFLFNWKHTLGTKNYPSYQVVITEFERRLQSFMDFMRDIGGVSLIFRQFEMTYVNHINKEYGLDQQEETSILVDHTRQSRTRFLPQPENFNFSSSYLLPEGAGRLHVTAQSMNSPLDDTRLVRLDMTARGMASDASDESRRKWFDTAHHWITHGFVDITSPTVQREIWKRTT</sequence>
<dbReference type="NCBIfam" id="TIGR04255">
    <property type="entry name" value="sporadTIGR04255"/>
    <property type="match status" value="1"/>
</dbReference>
<organism evidence="1 2">
    <name type="scientific">Rugamonas rivuli</name>
    <dbReference type="NCBI Taxonomy" id="2743358"/>
    <lineage>
        <taxon>Bacteria</taxon>
        <taxon>Pseudomonadati</taxon>
        <taxon>Pseudomonadota</taxon>
        <taxon>Betaproteobacteria</taxon>
        <taxon>Burkholderiales</taxon>
        <taxon>Oxalobacteraceae</taxon>
        <taxon>Telluria group</taxon>
        <taxon>Rugamonas</taxon>
    </lineage>
</organism>
<comment type="caution">
    <text evidence="1">The sequence shown here is derived from an EMBL/GenBank/DDBJ whole genome shotgun (WGS) entry which is preliminary data.</text>
</comment>
<evidence type="ECO:0000313" key="1">
    <source>
        <dbReference type="EMBL" id="MQA23453.1"/>
    </source>
</evidence>
<protein>
    <submittedName>
        <fullName evidence="1">TIGR04255 family protein</fullName>
    </submittedName>
</protein>
<dbReference type="AlphaFoldDB" id="A0A843SMN0"/>
<evidence type="ECO:0000313" key="2">
    <source>
        <dbReference type="Proteomes" id="UP000444318"/>
    </source>
</evidence>
<gene>
    <name evidence="1" type="ORF">GEV01_28415</name>
</gene>
<name>A0A843SMN0_9BURK</name>